<evidence type="ECO:0000256" key="4">
    <source>
        <dbReference type="ARBA" id="ARBA00022833"/>
    </source>
</evidence>
<feature type="compositionally biased region" description="Basic and acidic residues" evidence="6">
    <location>
        <begin position="470"/>
        <end position="495"/>
    </location>
</feature>
<dbReference type="PANTHER" id="PTHR15592">
    <property type="entry name" value="MATRIN 3/NUCLEAR PROTEIN 220-RELATED"/>
    <property type="match status" value="1"/>
</dbReference>
<reference evidence="8 9" key="1">
    <citation type="submission" date="2021-06" db="EMBL/GenBank/DDBJ databases">
        <authorList>
            <person name="Palmer J.M."/>
        </authorList>
    </citation>
    <scope>NUCLEOTIDE SEQUENCE [LARGE SCALE GENOMIC DNA]</scope>
    <source>
        <strain evidence="8 9">MEX-2019</strain>
        <tissue evidence="8">Muscle</tissue>
    </source>
</reference>
<evidence type="ECO:0000313" key="8">
    <source>
        <dbReference type="EMBL" id="KAK5606851.1"/>
    </source>
</evidence>
<feature type="compositionally biased region" description="Polar residues" evidence="6">
    <location>
        <begin position="263"/>
        <end position="277"/>
    </location>
</feature>
<dbReference type="InterPro" id="IPR035979">
    <property type="entry name" value="RBD_domain_sf"/>
</dbReference>
<dbReference type="InterPro" id="IPR000690">
    <property type="entry name" value="Matrin/U1-C_Znf_C2H2"/>
</dbReference>
<evidence type="ECO:0000259" key="7">
    <source>
        <dbReference type="PROSITE" id="PS50171"/>
    </source>
</evidence>
<feature type="region of interest" description="Disordered" evidence="6">
    <location>
        <begin position="193"/>
        <end position="289"/>
    </location>
</feature>
<evidence type="ECO:0000256" key="6">
    <source>
        <dbReference type="SAM" id="MobiDB-lite"/>
    </source>
</evidence>
<feature type="compositionally biased region" description="Basic and acidic residues" evidence="6">
    <location>
        <begin position="421"/>
        <end position="453"/>
    </location>
</feature>
<dbReference type="SMART" id="SM00360">
    <property type="entry name" value="RRM"/>
    <property type="match status" value="2"/>
</dbReference>
<feature type="compositionally biased region" description="Low complexity" evidence="6">
    <location>
        <begin position="586"/>
        <end position="598"/>
    </location>
</feature>
<feature type="compositionally biased region" description="Low complexity" evidence="6">
    <location>
        <begin position="496"/>
        <end position="508"/>
    </location>
</feature>
<feature type="domain" description="Matrin-type" evidence="7">
    <location>
        <begin position="1735"/>
        <end position="1766"/>
    </location>
</feature>
<feature type="compositionally biased region" description="Low complexity" evidence="6">
    <location>
        <begin position="1617"/>
        <end position="1631"/>
    </location>
</feature>
<feature type="region of interest" description="Disordered" evidence="6">
    <location>
        <begin position="766"/>
        <end position="829"/>
    </location>
</feature>
<keyword evidence="2" id="KW-0479">Metal-binding</keyword>
<dbReference type="GO" id="GO:0008270">
    <property type="term" value="F:zinc ion binding"/>
    <property type="evidence" value="ECO:0007669"/>
    <property type="project" value="UniProtKB-KW"/>
</dbReference>
<feature type="region of interest" description="Disordered" evidence="6">
    <location>
        <begin position="935"/>
        <end position="967"/>
    </location>
</feature>
<dbReference type="SMART" id="SM00451">
    <property type="entry name" value="ZnF_U1"/>
    <property type="match status" value="2"/>
</dbReference>
<name>A0AAV9RAE2_9TELE</name>
<feature type="region of interest" description="Disordered" evidence="6">
    <location>
        <begin position="669"/>
        <end position="691"/>
    </location>
</feature>
<feature type="compositionally biased region" description="Polar residues" evidence="6">
    <location>
        <begin position="1269"/>
        <end position="1279"/>
    </location>
</feature>
<feature type="compositionally biased region" description="Basic and acidic residues" evidence="6">
    <location>
        <begin position="776"/>
        <end position="785"/>
    </location>
</feature>
<evidence type="ECO:0000256" key="5">
    <source>
        <dbReference type="ARBA" id="ARBA00023242"/>
    </source>
</evidence>
<feature type="region of interest" description="Disordered" evidence="6">
    <location>
        <begin position="1175"/>
        <end position="1285"/>
    </location>
</feature>
<feature type="region of interest" description="Disordered" evidence="6">
    <location>
        <begin position="122"/>
        <end position="153"/>
    </location>
</feature>
<feature type="compositionally biased region" description="Basic and acidic residues" evidence="6">
    <location>
        <begin position="1322"/>
        <end position="1442"/>
    </location>
</feature>
<comment type="caution">
    <text evidence="8">The sequence shown here is derived from an EMBL/GenBank/DDBJ whole genome shotgun (WGS) entry which is preliminary data.</text>
</comment>
<feature type="compositionally biased region" description="Polar residues" evidence="6">
    <location>
        <begin position="1520"/>
        <end position="1536"/>
    </location>
</feature>
<feature type="region of interest" description="Disordered" evidence="6">
    <location>
        <begin position="412"/>
        <end position="516"/>
    </location>
</feature>
<proteinExistence type="predicted"/>
<dbReference type="SUPFAM" id="SSF54928">
    <property type="entry name" value="RNA-binding domain, RBD"/>
    <property type="match status" value="2"/>
</dbReference>
<dbReference type="Proteomes" id="UP001311232">
    <property type="component" value="Unassembled WGS sequence"/>
</dbReference>
<evidence type="ECO:0000256" key="2">
    <source>
        <dbReference type="ARBA" id="ARBA00022723"/>
    </source>
</evidence>
<organism evidence="8 9">
    <name type="scientific">Crenichthys baileyi</name>
    <name type="common">White River springfish</name>
    <dbReference type="NCBI Taxonomy" id="28760"/>
    <lineage>
        <taxon>Eukaryota</taxon>
        <taxon>Metazoa</taxon>
        <taxon>Chordata</taxon>
        <taxon>Craniata</taxon>
        <taxon>Vertebrata</taxon>
        <taxon>Euteleostomi</taxon>
        <taxon>Actinopterygii</taxon>
        <taxon>Neopterygii</taxon>
        <taxon>Teleostei</taxon>
        <taxon>Neoteleostei</taxon>
        <taxon>Acanthomorphata</taxon>
        <taxon>Ovalentaria</taxon>
        <taxon>Atherinomorphae</taxon>
        <taxon>Cyprinodontiformes</taxon>
        <taxon>Goodeidae</taxon>
        <taxon>Crenichthys</taxon>
    </lineage>
</organism>
<feature type="compositionally biased region" description="Basic and acidic residues" evidence="6">
    <location>
        <begin position="1186"/>
        <end position="1231"/>
    </location>
</feature>
<feature type="compositionally biased region" description="Low complexity" evidence="6">
    <location>
        <begin position="344"/>
        <end position="365"/>
    </location>
</feature>
<keyword evidence="3" id="KW-0863">Zinc-finger</keyword>
<dbReference type="InterPro" id="IPR003604">
    <property type="entry name" value="Matrin/U1-like-C_Znf_C2H2"/>
</dbReference>
<dbReference type="PROSITE" id="PS50171">
    <property type="entry name" value="ZF_MATRIN"/>
    <property type="match status" value="1"/>
</dbReference>
<feature type="region of interest" description="Disordered" evidence="6">
    <location>
        <begin position="571"/>
        <end position="602"/>
    </location>
</feature>
<keyword evidence="5" id="KW-0539">Nucleus</keyword>
<dbReference type="InterPro" id="IPR000504">
    <property type="entry name" value="RRM_dom"/>
</dbReference>
<comment type="subcellular location">
    <subcellularLocation>
        <location evidence="1">Nucleus</location>
    </subcellularLocation>
</comment>
<dbReference type="EMBL" id="JAHHUM010002047">
    <property type="protein sequence ID" value="KAK5606851.1"/>
    <property type="molecule type" value="Genomic_DNA"/>
</dbReference>
<feature type="compositionally biased region" description="Polar residues" evidence="6">
    <location>
        <begin position="1567"/>
        <end position="1577"/>
    </location>
</feature>
<keyword evidence="9" id="KW-1185">Reference proteome</keyword>
<gene>
    <name evidence="8" type="ORF">CRENBAI_014718</name>
</gene>
<evidence type="ECO:0000256" key="1">
    <source>
        <dbReference type="ARBA" id="ARBA00004123"/>
    </source>
</evidence>
<feature type="region of interest" description="Disordered" evidence="6">
    <location>
        <begin position="335"/>
        <end position="365"/>
    </location>
</feature>
<feature type="region of interest" description="Disordered" evidence="6">
    <location>
        <begin position="1604"/>
        <end position="1685"/>
    </location>
</feature>
<feature type="compositionally biased region" description="Basic and acidic residues" evidence="6">
    <location>
        <begin position="947"/>
        <end position="958"/>
    </location>
</feature>
<feature type="compositionally biased region" description="Polar residues" evidence="6">
    <location>
        <begin position="122"/>
        <end position="135"/>
    </location>
</feature>
<keyword evidence="4" id="KW-0862">Zinc</keyword>
<dbReference type="Gene3D" id="3.30.70.330">
    <property type="match status" value="3"/>
</dbReference>
<feature type="compositionally biased region" description="Basic and acidic residues" evidence="6">
    <location>
        <begin position="1633"/>
        <end position="1647"/>
    </location>
</feature>
<feature type="compositionally biased region" description="Polar residues" evidence="6">
    <location>
        <begin position="244"/>
        <end position="254"/>
    </location>
</feature>
<dbReference type="GO" id="GO:0003723">
    <property type="term" value="F:RNA binding"/>
    <property type="evidence" value="ECO:0007669"/>
    <property type="project" value="InterPro"/>
</dbReference>
<accession>A0AAV9RAE2</accession>
<evidence type="ECO:0000313" key="9">
    <source>
        <dbReference type="Proteomes" id="UP001311232"/>
    </source>
</evidence>
<evidence type="ECO:0000256" key="3">
    <source>
        <dbReference type="ARBA" id="ARBA00022771"/>
    </source>
</evidence>
<dbReference type="InterPro" id="IPR012677">
    <property type="entry name" value="Nucleotide-bd_a/b_plait_sf"/>
</dbReference>
<feature type="region of interest" description="Disordered" evidence="6">
    <location>
        <begin position="1304"/>
        <end position="1577"/>
    </location>
</feature>
<dbReference type="GO" id="GO:0005634">
    <property type="term" value="C:nucleus"/>
    <property type="evidence" value="ECO:0007669"/>
    <property type="project" value="UniProtKB-SubCell"/>
</dbReference>
<protein>
    <recommendedName>
        <fullName evidence="7">Matrin-type domain-containing protein</fullName>
    </recommendedName>
</protein>
<sequence>MAEELYSLTVHKDSNGLLLAPTLRSEHSATLSIACPTRGTHFIFGPAVAALQLAQIETQTQIALRQIAVLASIIFDHQCGLAAVLPRLLALLSLLTRQQVLTFGLEVNTNRQISAITQPSQSTAMYHQQQGSQPFPNAPRAPHHQPNASLHPNHPNMQAMGFQFPRPNQLPDELESALAIRGSRDMDHRQIDHMNQSNQGTGTGIGQHGGYSSNPILLPADIQPGHQQGVDWSGYQPPAKLFAPTQQQPQSSQEGGRIPSWNPPISDSPSPQTQQSHGDGGRVEGQGLYTPESAGSILASFGLSNDDLEVLSHYPDDQLTPDTLPFILRDIQRNKSGKQTAVTSASSSSYSHSVPPSHSSNSPEVPSLLTVTQTVGKVIDYGHASRGTEESGTRETFKRELLSSERTVKMFPTATSLSASKVDKTERRQVRVEHKEPSKHGDRDYRNKSCEKRKNSRSPARDFAPLPKSRNLDKDYRQVESKPRTPSETRNEASSRRSLSSSSASRQHGSSKKLPTPTMISDFAAVLPKVYPHTCSLCHIQCDQEKDWVGHINTVDHTAACRDLRNNGRYSSRALWDPKDSNQFDSSSRSLSRSPSSPQGKYRREAYVHRPHGRTYSSHQHSQLHYHTGIPHFKFNTSNMVGLNTTTLVHTPLLTPTGQCHLPENLGLTRETGNHQSHRAKGSGSRLSACSTSKCSGKNPEGLVRVPSLMLGGCACASLLCWNLANRGVYWGQAKAGSLGEHLAPQSFPSPDTSLLPFHHTTTHVGPWGAGGYSDRGVKRPHDALTKGSADTTQHPSSPAMGHGSKRGPPKASVKSTKSAPKPAVKTTKMAVKSLPVKKRKKVLAPSSQSQSFADRLVYLTGIPVDATEQEVTDLVSSFGKINNVILLPCSEEESETGQGQKASVCMMKAEDALALSSASKLGIRDHAITASAAKKPEDGLISDANSKPDAEKDKEAAGDNSGGETDLKISDQKWKVLITGLPDSGWSECDIIHLVQSFGTPSDIILAIHMGKALVSFPDLELAEEIVKVHSFKPAMFKNIEVKMSLVKQQIGLNTPVALYNLFMGSLDPLENPALVGWSSLVVIRNVPDTPADSTEVLKLMRRFGTVIKSLVVNNMIICEMATTAMALSVYKRFLMFPCIIQNNPLLFYRKADPKAHTQTKIIPAYCDSSENKPADNSCAAAKPLKQDGVSHQDYREEKHADEKTETVKKTEAENLTEKESKNDHVKEEELGVSVSSPAPDYKPDKDDAEIAEVNKDVSASELGNVVETKTSSPNAETTMPELPKMTQAMVNALLVECRTRTANSLNRTAAPPSGDQGQAKQEKEDQEKTADGTKDLAKNTTEEKDEEAKKQDKERKERDAKKEERREREKRERERRERERRERDEKARKDIERREWERRERRRGYDERSSGSRSSYRPEGHRPSWRDDRYRGASVRRKDQLEEDHSDEFPFNMSDFVTVDELGDVTDLPDPPVPMETSDKRDAAPQTEQQELYKDTSGETTVTQEGESDEKVPESEHVSSQTPQTLNSLESGQDLNAAEPPTAASQIHMAPSETEGQPQPEASKDNINSEPGTTKGTRIVYDCVLFFDLCCCSSDILLASSPDAEPISSSPPAVPAQSTSNSPASAATAESDERKSSAVDHREAQNEGLVKVSNKQVAQPMQDEEKKDQALEPETSPVHSGAVGELPVVLQTEKIKSSEDNTDTTGENVKKLLPPYDPSKAVGMEYLFPKTGFFCKVCSRFFTGAKVAEISHCKTLKHYENLQKFLQNPESSSMAVKTDSS</sequence>